<protein>
    <submittedName>
        <fullName evidence="1">Uncharacterized protein</fullName>
    </submittedName>
</protein>
<accession>A0A450S4D8</accession>
<organism evidence="1">
    <name type="scientific">Candidatus Kentrum sp. DK</name>
    <dbReference type="NCBI Taxonomy" id="2126562"/>
    <lineage>
        <taxon>Bacteria</taxon>
        <taxon>Pseudomonadati</taxon>
        <taxon>Pseudomonadota</taxon>
        <taxon>Gammaproteobacteria</taxon>
        <taxon>Candidatus Kentrum</taxon>
    </lineage>
</organism>
<gene>
    <name evidence="1" type="ORF">BECKDK2373C_GA0170839_101542</name>
</gene>
<reference evidence="1" key="1">
    <citation type="submission" date="2019-02" db="EMBL/GenBank/DDBJ databases">
        <authorList>
            <person name="Gruber-Vodicka R. H."/>
            <person name="Seah K. B. B."/>
        </authorList>
    </citation>
    <scope>NUCLEOTIDE SEQUENCE</scope>
    <source>
        <strain evidence="1">BECK_DK161</strain>
    </source>
</reference>
<evidence type="ECO:0000313" key="1">
    <source>
        <dbReference type="EMBL" id="VFJ46631.1"/>
    </source>
</evidence>
<name>A0A450S4D8_9GAMM</name>
<sequence>MPCSIWIPAQGADRFPLILLMGISLAAAGVWAETPDDYVNRLAACPRVAQRMADTAGFRSAINCRRPENSGLMERR</sequence>
<dbReference type="AlphaFoldDB" id="A0A450S4D8"/>
<dbReference type="EMBL" id="CAADEY010000015">
    <property type="protein sequence ID" value="VFJ46631.1"/>
    <property type="molecule type" value="Genomic_DNA"/>
</dbReference>
<proteinExistence type="predicted"/>